<dbReference type="Proteomes" id="UP000683511">
    <property type="component" value="Chromosome"/>
</dbReference>
<evidence type="ECO:0000313" key="5">
    <source>
        <dbReference type="Proteomes" id="UP000683511"/>
    </source>
</evidence>
<keyword evidence="5" id="KW-1185">Reference proteome</keyword>
<dbReference type="SUPFAM" id="SSF52091">
    <property type="entry name" value="SpoIIaa-like"/>
    <property type="match status" value="1"/>
</dbReference>
<reference evidence="4" key="1">
    <citation type="submission" date="2017-04" db="EMBL/GenBank/DDBJ databases">
        <title>Genome deletions in a multicellular cyanobacterial endosymbiont for morphological adaptation in marine diatoms.</title>
        <authorList>
            <person name="Wang Y."/>
            <person name="Gao H."/>
            <person name="Li R."/>
            <person name="Xu X."/>
        </authorList>
    </citation>
    <scope>NUCLEOTIDE SEQUENCE</scope>
    <source>
        <strain evidence="4">FACHB 800</strain>
    </source>
</reference>
<organism evidence="4 5">
    <name type="scientific">Richelia sinica FACHB-800</name>
    <dbReference type="NCBI Taxonomy" id="1357546"/>
    <lineage>
        <taxon>Bacteria</taxon>
        <taxon>Bacillati</taxon>
        <taxon>Cyanobacteriota</taxon>
        <taxon>Cyanophyceae</taxon>
        <taxon>Nostocales</taxon>
        <taxon>Nostocaceae</taxon>
        <taxon>Richelia</taxon>
    </lineage>
</organism>
<evidence type="ECO:0000256" key="1">
    <source>
        <dbReference type="ARBA" id="ARBA00009013"/>
    </source>
</evidence>
<dbReference type="InterPro" id="IPR003658">
    <property type="entry name" value="Anti-sigma_ant"/>
</dbReference>
<dbReference type="AlphaFoldDB" id="A0A975Y3G3"/>
<name>A0A975Y3G3_9NOST</name>
<dbReference type="InterPro" id="IPR036513">
    <property type="entry name" value="STAS_dom_sf"/>
</dbReference>
<protein>
    <recommendedName>
        <fullName evidence="2">Anti-sigma factor antagonist</fullName>
    </recommendedName>
</protein>
<dbReference type="CDD" id="cd07043">
    <property type="entry name" value="STAS_anti-anti-sigma_factors"/>
    <property type="match status" value="1"/>
</dbReference>
<evidence type="ECO:0000313" key="4">
    <source>
        <dbReference type="EMBL" id="QXE22111.1"/>
    </source>
</evidence>
<dbReference type="GO" id="GO:0043856">
    <property type="term" value="F:anti-sigma factor antagonist activity"/>
    <property type="evidence" value="ECO:0007669"/>
    <property type="project" value="InterPro"/>
</dbReference>
<proteinExistence type="inferred from homology"/>
<dbReference type="PANTHER" id="PTHR33495">
    <property type="entry name" value="ANTI-SIGMA FACTOR ANTAGONIST TM_1081-RELATED-RELATED"/>
    <property type="match status" value="1"/>
</dbReference>
<comment type="similarity">
    <text evidence="1 2">Belongs to the anti-sigma-factor antagonist family.</text>
</comment>
<dbReference type="Gene3D" id="3.30.750.24">
    <property type="entry name" value="STAS domain"/>
    <property type="match status" value="1"/>
</dbReference>
<evidence type="ECO:0000259" key="3">
    <source>
        <dbReference type="PROSITE" id="PS50801"/>
    </source>
</evidence>
<sequence>MLNAQTGDKLRQEISDCAETGVNIILVDLKHVNFVDSSGLGALVSSRQILNKVNGKLFICTVNEQVKALFELTKMDRIFQIFADRDEFYRQVLNLNINFVTID</sequence>
<gene>
    <name evidence="4" type="ORF">B6N60_00791</name>
</gene>
<dbReference type="Pfam" id="PF01740">
    <property type="entry name" value="STAS"/>
    <property type="match status" value="1"/>
</dbReference>
<dbReference type="PROSITE" id="PS50801">
    <property type="entry name" value="STAS"/>
    <property type="match status" value="1"/>
</dbReference>
<dbReference type="NCBIfam" id="TIGR00377">
    <property type="entry name" value="ant_ant_sig"/>
    <property type="match status" value="1"/>
</dbReference>
<dbReference type="EMBL" id="CP021056">
    <property type="protein sequence ID" value="QXE22111.1"/>
    <property type="molecule type" value="Genomic_DNA"/>
</dbReference>
<accession>A0A975Y3G3</accession>
<feature type="domain" description="STAS" evidence="3">
    <location>
        <begin position="1"/>
        <end position="103"/>
    </location>
</feature>
<dbReference type="InterPro" id="IPR002645">
    <property type="entry name" value="STAS_dom"/>
</dbReference>
<dbReference type="KEGG" id="rsin:B6N60_00791"/>
<dbReference type="PANTHER" id="PTHR33495:SF2">
    <property type="entry name" value="ANTI-SIGMA FACTOR ANTAGONIST TM_1081-RELATED"/>
    <property type="match status" value="1"/>
</dbReference>
<evidence type="ECO:0000256" key="2">
    <source>
        <dbReference type="RuleBase" id="RU003749"/>
    </source>
</evidence>